<comment type="similarity">
    <text evidence="4">Belongs to the D-isomer specific 2-hydroxyacid dehydrogenase family.</text>
</comment>
<keyword evidence="2 4" id="KW-0560">Oxidoreductase</keyword>
<dbReference type="InterPro" id="IPR006140">
    <property type="entry name" value="D-isomer_DH_NAD-bd"/>
</dbReference>
<dbReference type="EMBL" id="CP047650">
    <property type="protein sequence ID" value="QHI97905.1"/>
    <property type="molecule type" value="Genomic_DNA"/>
</dbReference>
<dbReference type="InterPro" id="IPR036291">
    <property type="entry name" value="NAD(P)-bd_dom_sf"/>
</dbReference>
<evidence type="ECO:0000256" key="4">
    <source>
        <dbReference type="RuleBase" id="RU003719"/>
    </source>
</evidence>
<feature type="domain" description="D-isomer specific 2-hydroxyacid dehydrogenase NAD-binding" evidence="6">
    <location>
        <begin position="108"/>
        <end position="279"/>
    </location>
</feature>
<evidence type="ECO:0000313" key="7">
    <source>
        <dbReference type="EMBL" id="QHI97905.1"/>
    </source>
</evidence>
<dbReference type="FunFam" id="3.40.50.720:FF:000213">
    <property type="entry name" value="Putative 2-hydroxyacid dehydrogenase"/>
    <property type="match status" value="1"/>
</dbReference>
<dbReference type="PANTHER" id="PTHR10996">
    <property type="entry name" value="2-HYDROXYACID DEHYDROGENASE-RELATED"/>
    <property type="match status" value="1"/>
</dbReference>
<accession>A0A857J4Y1</accession>
<dbReference type="SUPFAM" id="SSF52283">
    <property type="entry name" value="Formate/glycerate dehydrogenase catalytic domain-like"/>
    <property type="match status" value="1"/>
</dbReference>
<keyword evidence="1" id="KW-0521">NADP</keyword>
<dbReference type="InterPro" id="IPR029752">
    <property type="entry name" value="D-isomer_DH_CS1"/>
</dbReference>
<keyword evidence="3" id="KW-0520">NAD</keyword>
<dbReference type="AlphaFoldDB" id="A0A857J4Y1"/>
<dbReference type="GO" id="GO:0016618">
    <property type="term" value="F:hydroxypyruvate reductase [NAD(P)H] activity"/>
    <property type="evidence" value="ECO:0007669"/>
    <property type="project" value="TreeGrafter"/>
</dbReference>
<keyword evidence="8" id="KW-1185">Reference proteome</keyword>
<dbReference type="PROSITE" id="PS00065">
    <property type="entry name" value="D_2_HYDROXYACID_DH_1"/>
    <property type="match status" value="1"/>
</dbReference>
<evidence type="ECO:0000256" key="2">
    <source>
        <dbReference type="ARBA" id="ARBA00023002"/>
    </source>
</evidence>
<evidence type="ECO:0000313" key="8">
    <source>
        <dbReference type="Proteomes" id="UP000464787"/>
    </source>
</evidence>
<gene>
    <name evidence="7" type="ORF">GT347_07795</name>
</gene>
<dbReference type="Pfam" id="PF02826">
    <property type="entry name" value="2-Hacid_dh_C"/>
    <property type="match status" value="1"/>
</dbReference>
<sequence length="310" mass="32574">MKPAVLMLNVLNDAHRAKIEEHYTVIYAPTPAERAEAIATRAQEIQAVMTIGTVGLTAAEIDALPKLSLVCTLGVGYERVDTEHARARGIALANGAGTNADVVADQAFALLLATVRQVPANDRSARQGVDRDHLPMLPQLAYKRMGILGLGAIGNKIAQRARGFDMEVGYHSRTQRSDCPHRYFASLAELAAWCDVLVVAAPGGKETHHAVDAGVLRAIGRAGYLVNISRGSVVDTEALAAALAAGDIAGAGLDVYESEPLPPQPLIGFSQLVLSPHIGGRSPEAVNNTVERFLANAGGHFSGKGVVSAI</sequence>
<dbReference type="GO" id="GO:0051287">
    <property type="term" value="F:NAD binding"/>
    <property type="evidence" value="ECO:0007669"/>
    <property type="project" value="InterPro"/>
</dbReference>
<proteinExistence type="inferred from homology"/>
<protein>
    <submittedName>
        <fullName evidence="7">2-hydroxyacid dehydrogenase</fullName>
    </submittedName>
</protein>
<feature type="domain" description="D-isomer specific 2-hydroxyacid dehydrogenase catalytic" evidence="5">
    <location>
        <begin position="5"/>
        <end position="305"/>
    </location>
</feature>
<dbReference type="RefSeq" id="WP_160551422.1">
    <property type="nucleotide sequence ID" value="NZ_CP047650.1"/>
</dbReference>
<dbReference type="GO" id="GO:0030267">
    <property type="term" value="F:glyoxylate reductase (NADPH) activity"/>
    <property type="evidence" value="ECO:0007669"/>
    <property type="project" value="TreeGrafter"/>
</dbReference>
<dbReference type="Proteomes" id="UP000464787">
    <property type="component" value="Chromosome"/>
</dbReference>
<evidence type="ECO:0000259" key="6">
    <source>
        <dbReference type="Pfam" id="PF02826"/>
    </source>
</evidence>
<organism evidence="7 8">
    <name type="scientific">Xylophilus rhododendri</name>
    <dbReference type="NCBI Taxonomy" id="2697032"/>
    <lineage>
        <taxon>Bacteria</taxon>
        <taxon>Pseudomonadati</taxon>
        <taxon>Pseudomonadota</taxon>
        <taxon>Betaproteobacteria</taxon>
        <taxon>Burkholderiales</taxon>
        <taxon>Xylophilus</taxon>
    </lineage>
</organism>
<dbReference type="PANTHER" id="PTHR10996:SF178">
    <property type="entry name" value="2-HYDROXYACID DEHYDROGENASE YGL185C-RELATED"/>
    <property type="match status" value="1"/>
</dbReference>
<dbReference type="KEGG" id="xyk:GT347_07795"/>
<dbReference type="InterPro" id="IPR006139">
    <property type="entry name" value="D-isomer_2_OHA_DH_cat_dom"/>
</dbReference>
<name>A0A857J4Y1_9BURK</name>
<reference evidence="7 8" key="1">
    <citation type="submission" date="2020-01" db="EMBL/GenBank/DDBJ databases">
        <title>Genome sequencing of strain KACC 21265.</title>
        <authorList>
            <person name="Heo J."/>
            <person name="Kim S.-J."/>
            <person name="Kim J.-S."/>
            <person name="Hong S.-B."/>
            <person name="Kwon S.-W."/>
        </authorList>
    </citation>
    <scope>NUCLEOTIDE SEQUENCE [LARGE SCALE GENOMIC DNA]</scope>
    <source>
        <strain evidence="7 8">KACC 21265</strain>
    </source>
</reference>
<dbReference type="Gene3D" id="3.40.50.720">
    <property type="entry name" value="NAD(P)-binding Rossmann-like Domain"/>
    <property type="match status" value="2"/>
</dbReference>
<dbReference type="Pfam" id="PF00389">
    <property type="entry name" value="2-Hacid_dh"/>
    <property type="match status" value="1"/>
</dbReference>
<evidence type="ECO:0000256" key="1">
    <source>
        <dbReference type="ARBA" id="ARBA00022857"/>
    </source>
</evidence>
<evidence type="ECO:0000259" key="5">
    <source>
        <dbReference type="Pfam" id="PF00389"/>
    </source>
</evidence>
<dbReference type="InterPro" id="IPR050223">
    <property type="entry name" value="D-isomer_2-hydroxyacid_DH"/>
</dbReference>
<dbReference type="SUPFAM" id="SSF51735">
    <property type="entry name" value="NAD(P)-binding Rossmann-fold domains"/>
    <property type="match status" value="1"/>
</dbReference>
<evidence type="ECO:0000256" key="3">
    <source>
        <dbReference type="ARBA" id="ARBA00023027"/>
    </source>
</evidence>
<dbReference type="GO" id="GO:0005829">
    <property type="term" value="C:cytosol"/>
    <property type="evidence" value="ECO:0007669"/>
    <property type="project" value="TreeGrafter"/>
</dbReference>